<dbReference type="InterPro" id="IPR042089">
    <property type="entry name" value="Peptidase_M13_dom_2"/>
</dbReference>
<evidence type="ECO:0000256" key="4">
    <source>
        <dbReference type="ARBA" id="ARBA00022670"/>
    </source>
</evidence>
<dbReference type="InterPro" id="IPR008753">
    <property type="entry name" value="Peptidase_M13_N"/>
</dbReference>
<dbReference type="InterPro" id="IPR018497">
    <property type="entry name" value="Peptidase_M13_C"/>
</dbReference>
<dbReference type="GO" id="GO:0046872">
    <property type="term" value="F:metal ion binding"/>
    <property type="evidence" value="ECO:0007669"/>
    <property type="project" value="UniProtKB-KW"/>
</dbReference>
<evidence type="ECO:0000256" key="1">
    <source>
        <dbReference type="ARBA" id="ARBA00001947"/>
    </source>
</evidence>
<evidence type="ECO:0000256" key="7">
    <source>
        <dbReference type="ARBA" id="ARBA00022833"/>
    </source>
</evidence>
<dbReference type="InterPro" id="IPR024079">
    <property type="entry name" value="MetalloPept_cat_dom_sf"/>
</dbReference>
<accession>A0AAW1TS92</accession>
<evidence type="ECO:0000313" key="12">
    <source>
        <dbReference type="Proteomes" id="UP001431783"/>
    </source>
</evidence>
<keyword evidence="12" id="KW-1185">Reference proteome</keyword>
<keyword evidence="8" id="KW-0482">Metalloprotease</keyword>
<organism evidence="11 12">
    <name type="scientific">Henosepilachna vigintioctopunctata</name>
    <dbReference type="NCBI Taxonomy" id="420089"/>
    <lineage>
        <taxon>Eukaryota</taxon>
        <taxon>Metazoa</taxon>
        <taxon>Ecdysozoa</taxon>
        <taxon>Arthropoda</taxon>
        <taxon>Hexapoda</taxon>
        <taxon>Insecta</taxon>
        <taxon>Pterygota</taxon>
        <taxon>Neoptera</taxon>
        <taxon>Endopterygota</taxon>
        <taxon>Coleoptera</taxon>
        <taxon>Polyphaga</taxon>
        <taxon>Cucujiformia</taxon>
        <taxon>Coccinelloidea</taxon>
        <taxon>Coccinellidae</taxon>
        <taxon>Epilachninae</taxon>
        <taxon>Epilachnini</taxon>
        <taxon>Henosepilachna</taxon>
    </lineage>
</organism>
<gene>
    <name evidence="11" type="ORF">WA026_002766</name>
</gene>
<dbReference type="GO" id="GO:0005886">
    <property type="term" value="C:plasma membrane"/>
    <property type="evidence" value="ECO:0007669"/>
    <property type="project" value="UniProtKB-SubCell"/>
</dbReference>
<comment type="subcellular location">
    <subcellularLocation>
        <location evidence="2">Cell membrane</location>
        <topology evidence="2">Single-pass type II membrane protein</topology>
    </subcellularLocation>
</comment>
<dbReference type="Pfam" id="PF01431">
    <property type="entry name" value="Peptidase_M13"/>
    <property type="match status" value="1"/>
</dbReference>
<feature type="domain" description="Peptidase M13 N-terminal" evidence="10">
    <location>
        <begin position="2"/>
        <end position="378"/>
    </location>
</feature>
<name>A0AAW1TS92_9CUCU</name>
<dbReference type="SUPFAM" id="SSF55486">
    <property type="entry name" value="Metalloproteases ('zincins'), catalytic domain"/>
    <property type="match status" value="1"/>
</dbReference>
<reference evidence="11 12" key="1">
    <citation type="submission" date="2023-03" db="EMBL/GenBank/DDBJ databases">
        <title>Genome insight into feeding habits of ladybird beetles.</title>
        <authorList>
            <person name="Li H.-S."/>
            <person name="Huang Y.-H."/>
            <person name="Pang H."/>
        </authorList>
    </citation>
    <scope>NUCLEOTIDE SEQUENCE [LARGE SCALE GENOMIC DNA]</scope>
    <source>
        <strain evidence="11">SYSU_2023b</strain>
        <tissue evidence="11">Whole body</tissue>
    </source>
</reference>
<comment type="similarity">
    <text evidence="3">Belongs to the peptidase M13 family.</text>
</comment>
<evidence type="ECO:0000256" key="3">
    <source>
        <dbReference type="ARBA" id="ARBA00007357"/>
    </source>
</evidence>
<dbReference type="EMBL" id="JARQZJ010000031">
    <property type="protein sequence ID" value="KAK9874421.1"/>
    <property type="molecule type" value="Genomic_DNA"/>
</dbReference>
<evidence type="ECO:0000256" key="2">
    <source>
        <dbReference type="ARBA" id="ARBA00004401"/>
    </source>
</evidence>
<dbReference type="PRINTS" id="PR00786">
    <property type="entry name" value="NEPRILYSIN"/>
</dbReference>
<keyword evidence="5" id="KW-0479">Metal-binding</keyword>
<evidence type="ECO:0000256" key="6">
    <source>
        <dbReference type="ARBA" id="ARBA00022801"/>
    </source>
</evidence>
<dbReference type="GO" id="GO:0016485">
    <property type="term" value="P:protein processing"/>
    <property type="evidence" value="ECO:0007669"/>
    <property type="project" value="TreeGrafter"/>
</dbReference>
<comment type="cofactor">
    <cofactor evidence="1">
        <name>Zn(2+)</name>
        <dbReference type="ChEBI" id="CHEBI:29105"/>
    </cofactor>
</comment>
<dbReference type="PROSITE" id="PS51885">
    <property type="entry name" value="NEPRILYSIN"/>
    <property type="match status" value="1"/>
</dbReference>
<evidence type="ECO:0000256" key="8">
    <source>
        <dbReference type="ARBA" id="ARBA00023049"/>
    </source>
</evidence>
<evidence type="ECO:0000259" key="9">
    <source>
        <dbReference type="Pfam" id="PF01431"/>
    </source>
</evidence>
<evidence type="ECO:0000256" key="5">
    <source>
        <dbReference type="ARBA" id="ARBA00022723"/>
    </source>
</evidence>
<dbReference type="GO" id="GO:0004222">
    <property type="term" value="F:metalloendopeptidase activity"/>
    <property type="evidence" value="ECO:0007669"/>
    <property type="project" value="InterPro"/>
</dbReference>
<proteinExistence type="inferred from homology"/>
<dbReference type="AlphaFoldDB" id="A0AAW1TS92"/>
<dbReference type="InterPro" id="IPR000718">
    <property type="entry name" value="Peptidase_M13"/>
</dbReference>
<sequence length="589" mass="68320">MKDILISPDNNNVPEATKKAKDAYKTCLTDNLNYLREVSFIAKSEGMPILQNIKEDFLKFGWNEIGDLVSTYGVPLLFNFDIVPFPVSTTDYLLELQDDTFPDPIMFHPQESMNYHEIMFKDFSRYASKYDEVDEKQDPFFIYLRTVLNVLKNKMNHNIKDEQITSGIKEVAKFMRDIKEYAGISKDANIKQITTTTVVEKLQQWTDEQFENKAPINWLSYLGKIFNKSGARVDLKTNIYVNSNYVYNVLNITRNTDPAVLKNFALIRILLYSSFDGDRKIRTALFNYYKARNHTIPSRPDYCANQILDISSDGLVGLSLAASRLFTEEKRQMKAKSLVEKISESFKNKLLTSNWMDNKSKAAAMKKKENMISLVGVPDFVGNNKQLNEFYENLRISSQDNYGNMQQLRAFRQNYSFSRLRRPRVRSYWDKSPFETNALYNRANNKFIIPLALLYPPFFRGDFGIMDYSHLGVLVGHETTHGFDNAGRKYDAFGVIGNLWTNETYSAFENRSQCFREQYDRYFINELNKTLSGERSLNENLADNGGLKIAYNAAKEVFKFYSFESDKFSPEQLFFIGFATVRYLDLSTT</sequence>
<feature type="domain" description="Peptidase M13 C-terminal" evidence="9">
    <location>
        <begin position="437"/>
        <end position="581"/>
    </location>
</feature>
<keyword evidence="6" id="KW-0378">Hydrolase</keyword>
<dbReference type="PANTHER" id="PTHR11733">
    <property type="entry name" value="ZINC METALLOPROTEASE FAMILY M13 NEPRILYSIN-RELATED"/>
    <property type="match status" value="1"/>
</dbReference>
<dbReference type="Gene3D" id="3.40.390.10">
    <property type="entry name" value="Collagenase (Catalytic Domain)"/>
    <property type="match status" value="1"/>
</dbReference>
<dbReference type="Gene3D" id="1.10.1380.10">
    <property type="entry name" value="Neutral endopeptidase , domain2"/>
    <property type="match status" value="1"/>
</dbReference>
<evidence type="ECO:0000259" key="10">
    <source>
        <dbReference type="Pfam" id="PF05649"/>
    </source>
</evidence>
<evidence type="ECO:0000313" key="11">
    <source>
        <dbReference type="EMBL" id="KAK9874421.1"/>
    </source>
</evidence>
<dbReference type="Pfam" id="PF05649">
    <property type="entry name" value="Peptidase_M13_N"/>
    <property type="match status" value="1"/>
</dbReference>
<comment type="caution">
    <text evidence="11">The sequence shown here is derived from an EMBL/GenBank/DDBJ whole genome shotgun (WGS) entry which is preliminary data.</text>
</comment>
<keyword evidence="7" id="KW-0862">Zinc</keyword>
<dbReference type="Proteomes" id="UP001431783">
    <property type="component" value="Unassembled WGS sequence"/>
</dbReference>
<dbReference type="CDD" id="cd08662">
    <property type="entry name" value="M13"/>
    <property type="match status" value="1"/>
</dbReference>
<keyword evidence="4" id="KW-0645">Protease</keyword>
<dbReference type="PANTHER" id="PTHR11733:SF167">
    <property type="entry name" value="FI17812P1-RELATED"/>
    <property type="match status" value="1"/>
</dbReference>
<protein>
    <submittedName>
        <fullName evidence="11">Uncharacterized protein</fullName>
    </submittedName>
</protein>